<feature type="domain" description="CobN/magnesium chelatase" evidence="1">
    <location>
        <begin position="138"/>
        <end position="757"/>
    </location>
</feature>
<dbReference type="NCBIfam" id="NF008973">
    <property type="entry name" value="PRK12321.1"/>
    <property type="match status" value="1"/>
</dbReference>
<reference evidence="2 3" key="2">
    <citation type="submission" date="2019-02" db="EMBL/GenBank/DDBJ databases">
        <title>'Lichenibacterium ramalinii' gen. nov. sp. nov., 'Lichenibacterium minor' gen. nov. sp. nov.</title>
        <authorList>
            <person name="Pankratov T."/>
        </authorList>
    </citation>
    <scope>NUCLEOTIDE SEQUENCE [LARGE SCALE GENOMIC DNA]</scope>
    <source>
        <strain evidence="2 3">RmlP001</strain>
    </source>
</reference>
<reference evidence="2 3" key="1">
    <citation type="submission" date="2018-09" db="EMBL/GenBank/DDBJ databases">
        <authorList>
            <person name="Grouzdev D.S."/>
            <person name="Krutkina M.S."/>
        </authorList>
    </citation>
    <scope>NUCLEOTIDE SEQUENCE [LARGE SCALE GENOMIC DNA]</scope>
    <source>
        <strain evidence="2 3">RmlP001</strain>
    </source>
</reference>
<dbReference type="AlphaFoldDB" id="A0A4Q2RCT4"/>
<dbReference type="RefSeq" id="WP_129220221.1">
    <property type="nucleotide sequence ID" value="NZ_QYBC01000013.1"/>
</dbReference>
<evidence type="ECO:0000313" key="2">
    <source>
        <dbReference type="EMBL" id="RYB03653.1"/>
    </source>
</evidence>
<keyword evidence="3" id="KW-1185">Reference proteome</keyword>
<gene>
    <name evidence="2" type="primary">cobN</name>
    <name evidence="2" type="ORF">D3272_16030</name>
</gene>
<comment type="caution">
    <text evidence="2">The sequence shown here is derived from an EMBL/GenBank/DDBJ whole genome shotgun (WGS) entry which is preliminary data.</text>
</comment>
<dbReference type="PANTHER" id="PTHR44119">
    <property type="entry name" value="MAGNESIUM-CHELATASE SUBUNIT CHLH, CHLOROPLASTIC"/>
    <property type="match status" value="1"/>
</dbReference>
<dbReference type="Proteomes" id="UP000289411">
    <property type="component" value="Unassembled WGS sequence"/>
</dbReference>
<accession>A0A4Q2RCT4</accession>
<dbReference type="OrthoDB" id="9757976at2"/>
<sequence>MHLLPTIQGTLDPAPAAVDVDQTPADVLVLSFSDGDLAALAAAARGDAGLPSLRLAGLKALQHPYSVDLYVEKVAARSRFVLVRILGGLDYWRYGLEELGAAARRHGFALAAVPGCDQLDPRLDALSTLPEADLRRLWRYFREGGPDNLRQALRFVGAHLGHAAPWEEPVGLPAAAVSAALSRPLWRSEAVPFSPPGRRWREAPDEGSGSVAEPLIRPAGHLLPTGEKGANRDSLEPLNETLFQERVVALQPADASEGAVDAASARHAPPAHALLCFYRSALLAGDTAPVEALSDALAARGLRVTAVSVTSLKDAAAAEALAALVAADPPDVVLNTTAFSARRGAGGTVLDGADAPVFQVIQSGSDRAAWAGSDRGLRSADLAMNVVLPEVDGRVLAGAVSFKEAGAPDPEREFAPVLHRPEPDRVAHVADLAAAWAGLRRTPRPARRLALVLSDYPGKAGRGGYAVGLDAPASLAAIAASLAGAGYCVAAVADPAALMAHLTAGAPEPLLPLAAYEGAFAALPAAFREAVTARWGAPGDDPALRAGAFAYPVHRAGNLVVALQPDRARTADRRADYHDTALPPCHAYIAFYVWLREAERVHAMIHLGTHGTLEWLPGKAVALSGACAPEAVLGPVPTVYPFIVSDPGEAAQAKRRIAAVTVGHLTPPLVAAGTHGALAEVEALFDEYAEAQGLDARRARLLGAAILERARDAGLLDDCGIAADAVPDAALAGLDAWLCDLKEARIGDGLHIFGGADAREGGFAACGAAETAGLLAALDGRFVAPGPAGSPAAGRLDVLPTGRNLFSVDPRAVPTRTAVEIGTRAAAEFATRYAQDHGDWPRRLVMDLWGSATMRTGGDDLAQALALLGVRPRWHHGSTRVDGFEILPAARLDRPRVDVTLRISGLFRDTFPEQIALFDAAVRAVAALDEDYDTNPLAAARRAGEAEPDRVFGGAPDSYGIGLARAVAAGGFETRADLGEGYLAGTSHAYGGADAAGRASPGFRARVAAAEAHLHVADLPEVDLLSSDTFAEHQGGFAAAAAALGTAPALYHADATQPGRLTVRTLPEAVARAVRARAANPRWIAGQMRHGFRGAAEIAETVDALFCFAATSDAAPSRHFDLLFDATLGDEAVRDFMLGANPAAARATAARFAEAAARGYWQSRRNSTAAILAGLGAAA</sequence>
<proteinExistence type="predicted"/>
<dbReference type="CDD" id="cd10150">
    <property type="entry name" value="CobN_like"/>
    <property type="match status" value="1"/>
</dbReference>
<evidence type="ECO:0000313" key="3">
    <source>
        <dbReference type="Proteomes" id="UP000289411"/>
    </source>
</evidence>
<feature type="domain" description="CobN/magnesium chelatase" evidence="1">
    <location>
        <begin position="765"/>
        <end position="1166"/>
    </location>
</feature>
<name>A0A4Q2RCT4_9HYPH</name>
<dbReference type="EMBL" id="QYBC01000013">
    <property type="protein sequence ID" value="RYB03653.1"/>
    <property type="molecule type" value="Genomic_DNA"/>
</dbReference>
<dbReference type="InterPro" id="IPR003672">
    <property type="entry name" value="CobN/Mg_chltase"/>
</dbReference>
<organism evidence="2 3">
    <name type="scientific">Lichenibacterium ramalinae</name>
    <dbReference type="NCBI Taxonomy" id="2316527"/>
    <lineage>
        <taxon>Bacteria</taxon>
        <taxon>Pseudomonadati</taxon>
        <taxon>Pseudomonadota</taxon>
        <taxon>Alphaproteobacteria</taxon>
        <taxon>Hyphomicrobiales</taxon>
        <taxon>Lichenihabitantaceae</taxon>
        <taxon>Lichenibacterium</taxon>
    </lineage>
</organism>
<protein>
    <submittedName>
        <fullName evidence="2">Cobaltochelatase subunit CobN</fullName>
    </submittedName>
</protein>
<dbReference type="PANTHER" id="PTHR44119:SF4">
    <property type="entry name" value="AEROBIC COBALTOCHELATASE SUBUNIT COBN"/>
    <property type="match status" value="1"/>
</dbReference>
<dbReference type="Pfam" id="PF02514">
    <property type="entry name" value="CobN-Mg_chel"/>
    <property type="match status" value="2"/>
</dbReference>
<evidence type="ECO:0000259" key="1">
    <source>
        <dbReference type="Pfam" id="PF02514"/>
    </source>
</evidence>